<keyword evidence="2" id="KW-1133">Transmembrane helix</keyword>
<feature type="compositionally biased region" description="Basic and acidic residues" evidence="1">
    <location>
        <begin position="1"/>
        <end position="11"/>
    </location>
</feature>
<feature type="compositionally biased region" description="Polar residues" evidence="1">
    <location>
        <begin position="621"/>
        <end position="637"/>
    </location>
</feature>
<evidence type="ECO:0000256" key="2">
    <source>
        <dbReference type="SAM" id="Phobius"/>
    </source>
</evidence>
<reference evidence="4 5" key="1">
    <citation type="submission" date="2024-02" db="EMBL/GenBank/DDBJ databases">
        <title>De novo assembly and annotation of 12 fungi associated with fruit tree decline syndrome in Ontario, Canada.</title>
        <authorList>
            <person name="Sulman M."/>
            <person name="Ellouze W."/>
            <person name="Ilyukhin E."/>
        </authorList>
    </citation>
    <scope>NUCLEOTIDE SEQUENCE [LARGE SCALE GENOMIC DNA]</scope>
    <source>
        <strain evidence="4 5">M42-189</strain>
    </source>
</reference>
<feature type="region of interest" description="Disordered" evidence="1">
    <location>
        <begin position="606"/>
        <end position="657"/>
    </location>
</feature>
<feature type="compositionally biased region" description="Pro residues" evidence="1">
    <location>
        <begin position="288"/>
        <end position="297"/>
    </location>
</feature>
<name>A0ABR3S104_9PLEO</name>
<keyword evidence="2" id="KW-0472">Membrane</keyword>
<feature type="compositionally biased region" description="Low complexity" evidence="1">
    <location>
        <begin position="326"/>
        <end position="340"/>
    </location>
</feature>
<accession>A0ABR3S104</accession>
<keyword evidence="2" id="KW-0812">Transmembrane</keyword>
<evidence type="ECO:0000259" key="3">
    <source>
        <dbReference type="Pfam" id="PF25130"/>
    </source>
</evidence>
<dbReference type="Pfam" id="PF25130">
    <property type="entry name" value="DUF7820"/>
    <property type="match status" value="1"/>
</dbReference>
<dbReference type="PANTHER" id="PTHR42078:SF1">
    <property type="entry name" value="GLUCAN 1, 4-ALPHA-GLUCOSIDASE"/>
    <property type="match status" value="1"/>
</dbReference>
<proteinExistence type="predicted"/>
<feature type="region of interest" description="Disordered" evidence="1">
    <location>
        <begin position="718"/>
        <end position="745"/>
    </location>
</feature>
<feature type="compositionally biased region" description="Low complexity" evidence="1">
    <location>
        <begin position="298"/>
        <end position="314"/>
    </location>
</feature>
<dbReference type="EMBL" id="JAKJXO020000002">
    <property type="protein sequence ID" value="KAL1610360.1"/>
    <property type="molecule type" value="Genomic_DNA"/>
</dbReference>
<dbReference type="Proteomes" id="UP001521785">
    <property type="component" value="Unassembled WGS sequence"/>
</dbReference>
<dbReference type="InterPro" id="IPR056722">
    <property type="entry name" value="DUF7820"/>
</dbReference>
<organism evidence="4 5">
    <name type="scientific">Paraconiothyrium brasiliense</name>
    <dbReference type="NCBI Taxonomy" id="300254"/>
    <lineage>
        <taxon>Eukaryota</taxon>
        <taxon>Fungi</taxon>
        <taxon>Dikarya</taxon>
        <taxon>Ascomycota</taxon>
        <taxon>Pezizomycotina</taxon>
        <taxon>Dothideomycetes</taxon>
        <taxon>Pleosporomycetidae</taxon>
        <taxon>Pleosporales</taxon>
        <taxon>Massarineae</taxon>
        <taxon>Didymosphaeriaceae</taxon>
        <taxon>Paraconiothyrium</taxon>
    </lineage>
</organism>
<feature type="compositionally biased region" description="Low complexity" evidence="1">
    <location>
        <begin position="162"/>
        <end position="179"/>
    </location>
</feature>
<feature type="compositionally biased region" description="Basic and acidic residues" evidence="1">
    <location>
        <begin position="345"/>
        <end position="355"/>
    </location>
</feature>
<protein>
    <recommendedName>
        <fullName evidence="3">DUF7820 domain-containing protein</fullName>
    </recommendedName>
</protein>
<feature type="region of interest" description="Disordered" evidence="1">
    <location>
        <begin position="240"/>
        <end position="357"/>
    </location>
</feature>
<feature type="region of interest" description="Disordered" evidence="1">
    <location>
        <begin position="399"/>
        <end position="418"/>
    </location>
</feature>
<sequence length="756" mass="81998">MDRRNSEEGKPPHPPRNPDVFDDEYALDPDEDDFMPSVSDGFHPTNTNTNDARHDRPINDEHEPLRSHATQPKPTEGTDLRRMATRNSIAKVPYSLDTAIQNGPQRGAHQRGPSSQATPLQHRASVSSTASFATMTNSDGPFSSGPSHPYGMYPQNTIARNASISTTSTQQQQPSAIPQLPTGPSHPYGMYPQNVVEDEPPVTAVQTAIPVGFPGINTGFHRQIGPDGEEQDIVGPFGHTEQLPPYSRYPEEGPTKASMAAEASATPLETRSNPMAASNDTLLIDAAPPAPPSPVSPVSPLAPVAPARLPQQRPETQTGNVAPRPATTSESASLLTTTTTDDGAVTEKVEPEPSIKKQSWRKKRLWGKVPVTVALVLLVLLLIFAIVLGAAIGTFLTKNKDKPKQDKEHSSHDKPELAVTGNTLFGATPIPTPSSLPPLPTGQFSLPLGYAQESSPGCLLLGNQYSAWSCKMSFAPLQVVVNSTSGSYQASLETFVAPDGSIQYGLQPPVVPPSTLQLVTDLDYRGYGPAWHFSGRYDKVVVLQPDEFAAGNGLRKRNDDPNKPSFRHRFQVMPGDNPWYCVWNSTYIEGYIYVTDNSTAATMTNYPTPNPSDPFPEMMTPTATVSTSGAENSSASATPPPTKRTPQQRDEGSNFRFPFPYPRIVKIEERRLPGAPQPYCQKMQLLDNGQIAPASGGNGGNVIVWLQEADPRIDEFFGAPSAPPPAPSSTQKAKIRRQIEKRTDPSDACHCQWMFQ</sequence>
<evidence type="ECO:0000256" key="1">
    <source>
        <dbReference type="SAM" id="MobiDB-lite"/>
    </source>
</evidence>
<evidence type="ECO:0000313" key="4">
    <source>
        <dbReference type="EMBL" id="KAL1610360.1"/>
    </source>
</evidence>
<feature type="region of interest" description="Disordered" evidence="1">
    <location>
        <begin position="1"/>
        <end position="184"/>
    </location>
</feature>
<feature type="compositionally biased region" description="Basic and acidic residues" evidence="1">
    <location>
        <begin position="399"/>
        <end position="416"/>
    </location>
</feature>
<feature type="compositionally biased region" description="Polar residues" evidence="1">
    <location>
        <begin position="267"/>
        <end position="281"/>
    </location>
</feature>
<evidence type="ECO:0000313" key="5">
    <source>
        <dbReference type="Proteomes" id="UP001521785"/>
    </source>
</evidence>
<gene>
    <name evidence="4" type="ORF">SLS60_002026</name>
</gene>
<feature type="domain" description="DUF7820" evidence="3">
    <location>
        <begin position="422"/>
        <end position="755"/>
    </location>
</feature>
<dbReference type="PANTHER" id="PTHR42078">
    <property type="entry name" value="GLUCAN 1, 4-ALPHA-GLUCOSIDASE"/>
    <property type="match status" value="1"/>
</dbReference>
<feature type="transmembrane region" description="Helical" evidence="2">
    <location>
        <begin position="371"/>
        <end position="396"/>
    </location>
</feature>
<feature type="compositionally biased region" description="Polar residues" evidence="1">
    <location>
        <begin position="112"/>
        <end position="146"/>
    </location>
</feature>
<keyword evidence="5" id="KW-1185">Reference proteome</keyword>
<feature type="compositionally biased region" description="Basic and acidic residues" evidence="1">
    <location>
        <begin position="51"/>
        <end position="66"/>
    </location>
</feature>
<comment type="caution">
    <text evidence="4">The sequence shown here is derived from an EMBL/GenBank/DDBJ whole genome shotgun (WGS) entry which is preliminary data.</text>
</comment>
<feature type="compositionally biased region" description="Acidic residues" evidence="1">
    <location>
        <begin position="20"/>
        <end position="34"/>
    </location>
</feature>